<dbReference type="GO" id="GO:0005509">
    <property type="term" value="F:calcium ion binding"/>
    <property type="evidence" value="ECO:0007669"/>
    <property type="project" value="InterPro"/>
</dbReference>
<proteinExistence type="predicted"/>
<name>A0A3E2N9C4_9FIRM</name>
<sequence length="73" mass="8283">MSMRKIYRKIAKKNGVSVAEVKRDMQEAINAAYQNPPQDGGVDAAYQQRIPCKRAIPTPDEFIRYAANKIKTK</sequence>
<dbReference type="InterPro" id="IPR016032">
    <property type="entry name" value="Sig_transdc_resp-reg_C-effctor"/>
</dbReference>
<dbReference type="SUPFAM" id="SSF46894">
    <property type="entry name" value="C-terminal effector domain of the bipartite response regulators"/>
    <property type="match status" value="1"/>
</dbReference>
<dbReference type="Proteomes" id="UP000260680">
    <property type="component" value="Unassembled WGS sequence"/>
</dbReference>
<gene>
    <name evidence="2" type="ORF">DS742_17370</name>
</gene>
<dbReference type="GO" id="GO:0042173">
    <property type="term" value="P:regulation of sporulation resulting in formation of a cellular spore"/>
    <property type="evidence" value="ECO:0007669"/>
    <property type="project" value="InterPro"/>
</dbReference>
<accession>A0A3E2N9C4</accession>
<comment type="caution">
    <text evidence="2">The sequence shown here is derived from an EMBL/GenBank/DDBJ whole genome shotgun (WGS) entry which is preliminary data.</text>
</comment>
<evidence type="ECO:0000259" key="1">
    <source>
        <dbReference type="Pfam" id="PF08769"/>
    </source>
</evidence>
<protein>
    <recommendedName>
        <fullName evidence="1">Sporulation initiation factor Spo0A C-terminal domain-containing protein</fullName>
    </recommendedName>
</protein>
<dbReference type="EMBL" id="QOHO01000057">
    <property type="protein sequence ID" value="RFZ77586.1"/>
    <property type="molecule type" value="Genomic_DNA"/>
</dbReference>
<dbReference type="GO" id="GO:0003677">
    <property type="term" value="F:DNA binding"/>
    <property type="evidence" value="ECO:0007669"/>
    <property type="project" value="InterPro"/>
</dbReference>
<evidence type="ECO:0000313" key="3">
    <source>
        <dbReference type="Proteomes" id="UP000260680"/>
    </source>
</evidence>
<feature type="domain" description="Sporulation initiation factor Spo0A C-terminal" evidence="1">
    <location>
        <begin position="4"/>
        <end position="70"/>
    </location>
</feature>
<dbReference type="InterPro" id="IPR014879">
    <property type="entry name" value="Spo0A_C"/>
</dbReference>
<dbReference type="AlphaFoldDB" id="A0A3E2N9C4"/>
<dbReference type="Pfam" id="PF08769">
    <property type="entry name" value="Spo0A_C"/>
    <property type="match status" value="1"/>
</dbReference>
<dbReference type="InterPro" id="IPR036388">
    <property type="entry name" value="WH-like_DNA-bd_sf"/>
</dbReference>
<reference evidence="2 3" key="1">
    <citation type="submission" date="2018-07" db="EMBL/GenBank/DDBJ databases">
        <title>New species, Clostridium PI-S10-A1B.</title>
        <authorList>
            <person name="Krishna G."/>
            <person name="Summeta K."/>
            <person name="Shikha S."/>
            <person name="Prabhu P.B."/>
            <person name="Suresh K."/>
        </authorList>
    </citation>
    <scope>NUCLEOTIDE SEQUENCE [LARGE SCALE GENOMIC DNA]</scope>
    <source>
        <strain evidence="2 3">PI-S10-A1B</strain>
    </source>
</reference>
<dbReference type="GO" id="GO:0005737">
    <property type="term" value="C:cytoplasm"/>
    <property type="evidence" value="ECO:0007669"/>
    <property type="project" value="InterPro"/>
</dbReference>
<evidence type="ECO:0000313" key="2">
    <source>
        <dbReference type="EMBL" id="RFZ77586.1"/>
    </source>
</evidence>
<dbReference type="GO" id="GO:0003700">
    <property type="term" value="F:DNA-binding transcription factor activity"/>
    <property type="evidence" value="ECO:0007669"/>
    <property type="project" value="InterPro"/>
</dbReference>
<dbReference type="OrthoDB" id="1825248at2"/>
<organism evidence="2 3">
    <name type="scientific">Lacrimispora amygdalina</name>
    <dbReference type="NCBI Taxonomy" id="253257"/>
    <lineage>
        <taxon>Bacteria</taxon>
        <taxon>Bacillati</taxon>
        <taxon>Bacillota</taxon>
        <taxon>Clostridia</taxon>
        <taxon>Lachnospirales</taxon>
        <taxon>Lachnospiraceae</taxon>
        <taxon>Lacrimispora</taxon>
    </lineage>
</organism>
<dbReference type="Gene3D" id="1.10.10.10">
    <property type="entry name" value="Winged helix-like DNA-binding domain superfamily/Winged helix DNA-binding domain"/>
    <property type="match status" value="1"/>
</dbReference>